<dbReference type="eggNOG" id="COG2026">
    <property type="taxonomic scope" value="Bacteria"/>
</dbReference>
<dbReference type="HOGENOM" id="CLU_155761_6_4_7"/>
<dbReference type="Gene3D" id="3.30.2310.20">
    <property type="entry name" value="RelE-like"/>
    <property type="match status" value="1"/>
</dbReference>
<dbReference type="SUPFAM" id="SSF143011">
    <property type="entry name" value="RelE-like"/>
    <property type="match status" value="1"/>
</dbReference>
<sequence length="84" mass="9956">MYRIAWTRKAQKQLLAIAHAHRKPIVDAVEGLAQWPGCQNVRNLVNRDGYRLRVGRYRVLFTVHEGECHIIQVEEVKKRDERTY</sequence>
<dbReference type="InterPro" id="IPR007712">
    <property type="entry name" value="RelE/ParE_toxin"/>
</dbReference>
<dbReference type="Proteomes" id="UP000016587">
    <property type="component" value="Chromosome"/>
</dbReference>
<dbReference type="Pfam" id="PF05016">
    <property type="entry name" value="ParE_toxin"/>
    <property type="match status" value="1"/>
</dbReference>
<evidence type="ECO:0000313" key="2">
    <source>
        <dbReference type="EMBL" id="AGW14877.1"/>
    </source>
</evidence>
<dbReference type="AlphaFoldDB" id="T2GFY6"/>
<dbReference type="PANTHER" id="PTHR38813">
    <property type="match status" value="1"/>
</dbReference>
<accession>T2GFY6</accession>
<dbReference type="InterPro" id="IPR052747">
    <property type="entry name" value="TA_system_RelE_toxin"/>
</dbReference>
<keyword evidence="1" id="KW-1277">Toxin-antitoxin system</keyword>
<gene>
    <name evidence="2" type="ORF">DGI_3166</name>
</gene>
<reference evidence="3" key="2">
    <citation type="submission" date="2013-07" db="EMBL/GenBank/DDBJ databases">
        <authorList>
            <person name="Morais-Silva F.O."/>
            <person name="Rezende A.M."/>
            <person name="Pimentel C."/>
            <person name="Resende D.M."/>
            <person name="Santos C.I."/>
            <person name="Clemente C."/>
            <person name="de Oliveira L.M."/>
            <person name="da Silva S.M."/>
            <person name="Costa D.A."/>
            <person name="Varela-Raposo A."/>
            <person name="Horacio E.C.A."/>
            <person name="Matos M."/>
            <person name="Flores O."/>
            <person name="Ruiz J.C."/>
            <person name="Rodrigues-Pousada C."/>
        </authorList>
    </citation>
    <scope>NUCLEOTIDE SEQUENCE [LARGE SCALE GENOMIC DNA]</scope>
    <source>
        <strain evidence="3">ATCC 19364 / DSM 1382 / NCIMB 9332 / VKM B-1759</strain>
    </source>
</reference>
<evidence type="ECO:0000313" key="3">
    <source>
        <dbReference type="Proteomes" id="UP000016587"/>
    </source>
</evidence>
<evidence type="ECO:0008006" key="4">
    <source>
        <dbReference type="Google" id="ProtNLM"/>
    </source>
</evidence>
<name>T2GFY6_MEGG1</name>
<keyword evidence="3" id="KW-1185">Reference proteome</keyword>
<dbReference type="PANTHER" id="PTHR38813:SF1">
    <property type="entry name" value="TOXIN RELE1-RELATED"/>
    <property type="match status" value="1"/>
</dbReference>
<reference evidence="2 3" key="1">
    <citation type="journal article" date="2013" name="J. Bacteriol.">
        <title>Roles of HynAB and Ech, the only two hydrogenases found in the model sulfate reducer Desulfovibrio gigas.</title>
        <authorList>
            <person name="Morais-Silva F.O."/>
            <person name="Santos C.I."/>
            <person name="Rodrigues R."/>
            <person name="Pereira I.A."/>
            <person name="Rodrigues-Pousada C."/>
        </authorList>
    </citation>
    <scope>NUCLEOTIDE SEQUENCE [LARGE SCALE GENOMIC DNA]</scope>
    <source>
        <strain evidence="3">ATCC 19364 / DSM 1382 / NCIMB 9332 / VKM B-1759</strain>
    </source>
</reference>
<protein>
    <recommendedName>
        <fullName evidence="4">Cytotoxic translational repressor of toxin-antitoxin stability system</fullName>
    </recommendedName>
</protein>
<dbReference type="OrthoDB" id="9797723at2"/>
<dbReference type="RefSeq" id="WP_021761965.1">
    <property type="nucleotide sequence ID" value="NC_022444.1"/>
</dbReference>
<organism evidence="2 3">
    <name type="scientific">Megalodesulfovibrio gigas (strain ATCC 19364 / DSM 1382 / NCIMB 9332 / VKM B-1759)</name>
    <name type="common">Desulfovibrio gigas</name>
    <dbReference type="NCBI Taxonomy" id="1121448"/>
    <lineage>
        <taxon>Bacteria</taxon>
        <taxon>Pseudomonadati</taxon>
        <taxon>Thermodesulfobacteriota</taxon>
        <taxon>Desulfovibrionia</taxon>
        <taxon>Desulfovibrionales</taxon>
        <taxon>Desulfovibrionaceae</taxon>
        <taxon>Megalodesulfovibrio</taxon>
    </lineage>
</organism>
<proteinExistence type="predicted"/>
<dbReference type="KEGG" id="dgg:DGI_3166"/>
<dbReference type="PATRIC" id="fig|1121448.10.peg.3125"/>
<dbReference type="InterPro" id="IPR035093">
    <property type="entry name" value="RelE/ParE_toxin_dom_sf"/>
</dbReference>
<dbReference type="STRING" id="1121448.DGI_3166"/>
<evidence type="ECO:0000256" key="1">
    <source>
        <dbReference type="ARBA" id="ARBA00022649"/>
    </source>
</evidence>
<dbReference type="EMBL" id="CP006585">
    <property type="protein sequence ID" value="AGW14877.1"/>
    <property type="molecule type" value="Genomic_DNA"/>
</dbReference>